<gene>
    <name evidence="1" type="ORF">GIL414_LOCUS85666</name>
</gene>
<dbReference type="Pfam" id="PF24771">
    <property type="entry name" value="Ig_CFAP74_1st"/>
    <property type="match status" value="1"/>
</dbReference>
<dbReference type="AlphaFoldDB" id="A0A8S3K3E3"/>
<dbReference type="Proteomes" id="UP000681720">
    <property type="component" value="Unassembled WGS sequence"/>
</dbReference>
<sequence>DIDLAKPEFNGLWDKQPVKQEIDPLFNRSKHWKTKMDKEILQRTLTRLKDNIVREQVVGTKRFDGPVPFKSDPTEIVFKDFDVDKVYRTRVTLTNVTLTINTLKLVDLSESLKDFITLK</sequence>
<evidence type="ECO:0000313" key="1">
    <source>
        <dbReference type="EMBL" id="CAF5223603.1"/>
    </source>
</evidence>
<reference evidence="1" key="1">
    <citation type="submission" date="2021-02" db="EMBL/GenBank/DDBJ databases">
        <authorList>
            <person name="Nowell W R."/>
        </authorList>
    </citation>
    <scope>NUCLEOTIDE SEQUENCE</scope>
</reference>
<evidence type="ECO:0000313" key="2">
    <source>
        <dbReference type="Proteomes" id="UP000681720"/>
    </source>
</evidence>
<comment type="caution">
    <text evidence="1">The sequence shown here is derived from an EMBL/GenBank/DDBJ whole genome shotgun (WGS) entry which is preliminary data.</text>
</comment>
<feature type="non-terminal residue" evidence="1">
    <location>
        <position position="1"/>
    </location>
</feature>
<dbReference type="PANTHER" id="PTHR22538:SF0">
    <property type="entry name" value="CILIA- AND FLAGELLA-ASSOCIATED PROTEIN 74"/>
    <property type="match status" value="1"/>
</dbReference>
<proteinExistence type="predicted"/>
<dbReference type="PANTHER" id="PTHR22538">
    <property type="entry name" value="CILIA- AND FLAGELLA-ASSOCIATED PROTEIN 74"/>
    <property type="match status" value="1"/>
</dbReference>
<organism evidence="1 2">
    <name type="scientific">Rotaria magnacalcarata</name>
    <dbReference type="NCBI Taxonomy" id="392030"/>
    <lineage>
        <taxon>Eukaryota</taxon>
        <taxon>Metazoa</taxon>
        <taxon>Spiralia</taxon>
        <taxon>Gnathifera</taxon>
        <taxon>Rotifera</taxon>
        <taxon>Eurotatoria</taxon>
        <taxon>Bdelloidea</taxon>
        <taxon>Philodinida</taxon>
        <taxon>Philodinidae</taxon>
        <taxon>Rotaria</taxon>
    </lineage>
</organism>
<name>A0A8S3K3E3_9BILA</name>
<protein>
    <submittedName>
        <fullName evidence="1">Uncharacterized protein</fullName>
    </submittedName>
</protein>
<accession>A0A8S3K3E3</accession>
<dbReference type="EMBL" id="CAJOBJ010371435">
    <property type="protein sequence ID" value="CAF5223603.1"/>
    <property type="molecule type" value="Genomic_DNA"/>
</dbReference>